<organism evidence="1 2">
    <name type="scientific">Flavonifractor plautii</name>
    <name type="common">Fusobacterium plautii</name>
    <dbReference type="NCBI Taxonomy" id="292800"/>
    <lineage>
        <taxon>Bacteria</taxon>
        <taxon>Bacillati</taxon>
        <taxon>Bacillota</taxon>
        <taxon>Clostridia</taxon>
        <taxon>Eubacteriales</taxon>
        <taxon>Oscillospiraceae</taxon>
        <taxon>Flavonifractor</taxon>
    </lineage>
</organism>
<evidence type="ECO:0000313" key="1">
    <source>
        <dbReference type="EMBL" id="CUQ17967.1"/>
    </source>
</evidence>
<proteinExistence type="predicted"/>
<dbReference type="AlphaFoldDB" id="A0A174UCW6"/>
<sequence length="112" mass="11593">MSTICPAYSPAVAAVSRARSSSSCIRSSIYPSPCLFPFRPFYAPAAEGCRKAALSPAGEGAALERTLISGTPNRVGAGRAYFSRSEITWATFTPDAPAWAASSQSPLDSGSA</sequence>
<evidence type="ECO:0000313" key="2">
    <source>
        <dbReference type="Proteomes" id="UP000095746"/>
    </source>
</evidence>
<reference evidence="1 2" key="1">
    <citation type="submission" date="2015-09" db="EMBL/GenBank/DDBJ databases">
        <authorList>
            <consortium name="Pathogen Informatics"/>
        </authorList>
    </citation>
    <scope>NUCLEOTIDE SEQUENCE [LARGE SCALE GENOMIC DNA]</scope>
    <source>
        <strain evidence="1 2">2789STDY5608854</strain>
    </source>
</reference>
<gene>
    <name evidence="1" type="ORF">ERS852411_04070</name>
</gene>
<protein>
    <submittedName>
        <fullName evidence="1">Uncharacterized protein</fullName>
    </submittedName>
</protein>
<accession>A0A174UCW6</accession>
<name>A0A174UCW6_FLAPL</name>
<dbReference type="Proteomes" id="UP000095746">
    <property type="component" value="Unassembled WGS sequence"/>
</dbReference>
<dbReference type="EMBL" id="CYZT01000745">
    <property type="protein sequence ID" value="CUQ17967.1"/>
    <property type="molecule type" value="Genomic_DNA"/>
</dbReference>